<keyword evidence="9" id="KW-1185">Reference proteome</keyword>
<organism evidence="8 9">
    <name type="scientific">Streptomyces boetiae</name>
    <dbReference type="NCBI Taxonomy" id="3075541"/>
    <lineage>
        <taxon>Bacteria</taxon>
        <taxon>Bacillati</taxon>
        <taxon>Actinomycetota</taxon>
        <taxon>Actinomycetes</taxon>
        <taxon>Kitasatosporales</taxon>
        <taxon>Streptomycetaceae</taxon>
        <taxon>Streptomyces</taxon>
    </lineage>
</organism>
<evidence type="ECO:0000313" key="8">
    <source>
        <dbReference type="EMBL" id="MDT0310320.1"/>
    </source>
</evidence>
<evidence type="ECO:0000256" key="3">
    <source>
        <dbReference type="ARBA" id="ARBA00022475"/>
    </source>
</evidence>
<evidence type="ECO:0000256" key="1">
    <source>
        <dbReference type="ARBA" id="ARBA00004236"/>
    </source>
</evidence>
<protein>
    <submittedName>
        <fullName evidence="8">Type VII secretion protein EccE</fullName>
    </submittedName>
</protein>
<evidence type="ECO:0000256" key="5">
    <source>
        <dbReference type="ARBA" id="ARBA00022989"/>
    </source>
</evidence>
<comment type="caution">
    <text evidence="8">The sequence shown here is derived from an EMBL/GenBank/DDBJ whole genome shotgun (WGS) entry which is preliminary data.</text>
</comment>
<reference evidence="9" key="1">
    <citation type="submission" date="2023-07" db="EMBL/GenBank/DDBJ databases">
        <title>30 novel species of actinomycetes from the DSMZ collection.</title>
        <authorList>
            <person name="Nouioui I."/>
        </authorList>
    </citation>
    <scope>NUCLEOTIDE SEQUENCE [LARGE SCALE GENOMIC DNA]</scope>
    <source>
        <strain evidence="9">DSM 44917</strain>
    </source>
</reference>
<accession>A0ABU2LFT5</accession>
<dbReference type="RefSeq" id="WP_311633291.1">
    <property type="nucleotide sequence ID" value="NZ_JAVREN010000065.1"/>
</dbReference>
<dbReference type="Proteomes" id="UP001183388">
    <property type="component" value="Unassembled WGS sequence"/>
</dbReference>
<feature type="domain" description="Type VII secretion system protein EccE" evidence="7">
    <location>
        <begin position="220"/>
        <end position="328"/>
    </location>
</feature>
<keyword evidence="4" id="KW-0812">Transmembrane</keyword>
<evidence type="ECO:0000313" key="9">
    <source>
        <dbReference type="Proteomes" id="UP001183388"/>
    </source>
</evidence>
<evidence type="ECO:0000256" key="4">
    <source>
        <dbReference type="ARBA" id="ARBA00022692"/>
    </source>
</evidence>
<proteinExistence type="inferred from homology"/>
<sequence>MVTAAGTRPAGRPGSVVPRALRGAGPGLPLGPLVGLQAAGGLAAVAAATGSWVPGALAVVPAALLPPAVAAWLRGESLPGLLAARRALDRRRRAAARPLPPGTDPLFALAAECHPGLVGHAFEAGGGPGGRARREAGMVEDDGRLTAVLRVEAALGPLQPGLAARPLPLSLLNDALEVDGIALESAQCVQYTQPAPAPSLPERSVAGTSYALLQEGGAVPALRLTWVALRLDPELCPAAVAARGGGRAGAQRALMRAADHLASRLTGAGFRATVLSQAEMYAAVAACAGSDPAATTLIGQGDGGRPRRTAEDARTWSCDGRRHETFRVARWPALGAGRTPLAGLVALLTSAPGAGGPGLAGPAPFATTFALRLRRHGSEGVALSGHLRVTGRDEAELRAAGERVRQAARAARVKLARMERRQLPGVQATLPLGGEP</sequence>
<evidence type="ECO:0000256" key="6">
    <source>
        <dbReference type="ARBA" id="ARBA00023136"/>
    </source>
</evidence>
<gene>
    <name evidence="8" type="primary">eccE</name>
    <name evidence="8" type="ORF">RM780_25710</name>
</gene>
<comment type="subcellular location">
    <subcellularLocation>
        <location evidence="1">Cell membrane</location>
    </subcellularLocation>
</comment>
<dbReference type="InterPro" id="IPR050051">
    <property type="entry name" value="EccE_dom"/>
</dbReference>
<keyword evidence="3" id="KW-1003">Cell membrane</keyword>
<comment type="similarity">
    <text evidence="2">Belongs to the EccE family.</text>
</comment>
<evidence type="ECO:0000259" key="7">
    <source>
        <dbReference type="Pfam" id="PF11203"/>
    </source>
</evidence>
<keyword evidence="5" id="KW-1133">Transmembrane helix</keyword>
<evidence type="ECO:0000256" key="2">
    <source>
        <dbReference type="ARBA" id="ARBA00007759"/>
    </source>
</evidence>
<keyword evidence="6" id="KW-0472">Membrane</keyword>
<dbReference type="Pfam" id="PF11203">
    <property type="entry name" value="EccE"/>
    <property type="match status" value="1"/>
</dbReference>
<name>A0ABU2LFT5_9ACTN</name>
<dbReference type="InterPro" id="IPR021368">
    <property type="entry name" value="T7SS_EccE"/>
</dbReference>
<dbReference type="NCBIfam" id="TIGR03923">
    <property type="entry name" value="T7SS_EccE"/>
    <property type="match status" value="1"/>
</dbReference>
<dbReference type="EMBL" id="JAVREN010000065">
    <property type="protein sequence ID" value="MDT0310320.1"/>
    <property type="molecule type" value="Genomic_DNA"/>
</dbReference>